<feature type="compositionally biased region" description="Polar residues" evidence="7">
    <location>
        <begin position="997"/>
        <end position="1013"/>
    </location>
</feature>
<comment type="subcellular location">
    <subcellularLocation>
        <location evidence="1">Cytoplasm</location>
    </subcellularLocation>
</comment>
<protein>
    <recommendedName>
        <fullName evidence="12">Cyclin-F</fullName>
    </recommendedName>
</protein>
<keyword evidence="4 6" id="KW-0195">Cyclin</keyword>
<dbReference type="PANTHER" id="PTHR10177">
    <property type="entry name" value="CYCLINS"/>
    <property type="match status" value="1"/>
</dbReference>
<dbReference type="AlphaFoldDB" id="A0AAV2H197"/>
<dbReference type="CDD" id="cd20521">
    <property type="entry name" value="CYCLIN_CCNF_rpt1"/>
    <property type="match status" value="1"/>
</dbReference>
<evidence type="ECO:0000256" key="3">
    <source>
        <dbReference type="ARBA" id="ARBA00022618"/>
    </source>
</evidence>
<dbReference type="GO" id="GO:0005737">
    <property type="term" value="C:cytoplasm"/>
    <property type="evidence" value="ECO:0007669"/>
    <property type="project" value="UniProtKB-SubCell"/>
</dbReference>
<dbReference type="Pfam" id="PF02984">
    <property type="entry name" value="Cyclin_C"/>
    <property type="match status" value="1"/>
</dbReference>
<dbReference type="InterPro" id="IPR048258">
    <property type="entry name" value="Cyclins_cyclin-box"/>
</dbReference>
<dbReference type="Gene3D" id="1.10.472.10">
    <property type="entry name" value="Cyclin-like"/>
    <property type="match status" value="2"/>
</dbReference>
<evidence type="ECO:0000256" key="4">
    <source>
        <dbReference type="ARBA" id="ARBA00023127"/>
    </source>
</evidence>
<evidence type="ECO:0000259" key="9">
    <source>
        <dbReference type="SMART" id="SM01332"/>
    </source>
</evidence>
<feature type="region of interest" description="Disordered" evidence="7">
    <location>
        <begin position="997"/>
        <end position="1027"/>
    </location>
</feature>
<evidence type="ECO:0000256" key="1">
    <source>
        <dbReference type="ARBA" id="ARBA00004496"/>
    </source>
</evidence>
<evidence type="ECO:0000256" key="5">
    <source>
        <dbReference type="ARBA" id="ARBA00023306"/>
    </source>
</evidence>
<evidence type="ECO:0000256" key="2">
    <source>
        <dbReference type="ARBA" id="ARBA00022490"/>
    </source>
</evidence>
<feature type="domain" description="Cyclin C-terminal" evidence="9">
    <location>
        <begin position="355"/>
        <end position="478"/>
    </location>
</feature>
<organism evidence="10 11">
    <name type="scientific">Lymnaea stagnalis</name>
    <name type="common">Great pond snail</name>
    <name type="synonym">Helix stagnalis</name>
    <dbReference type="NCBI Taxonomy" id="6523"/>
    <lineage>
        <taxon>Eukaryota</taxon>
        <taxon>Metazoa</taxon>
        <taxon>Spiralia</taxon>
        <taxon>Lophotrochozoa</taxon>
        <taxon>Mollusca</taxon>
        <taxon>Gastropoda</taxon>
        <taxon>Heterobranchia</taxon>
        <taxon>Euthyneura</taxon>
        <taxon>Panpulmonata</taxon>
        <taxon>Hygrophila</taxon>
        <taxon>Lymnaeoidea</taxon>
        <taxon>Lymnaeidae</taxon>
        <taxon>Lymnaea</taxon>
    </lineage>
</organism>
<feature type="region of interest" description="Disordered" evidence="7">
    <location>
        <begin position="846"/>
        <end position="866"/>
    </location>
</feature>
<feature type="domain" description="Cyclin-like" evidence="8">
    <location>
        <begin position="359"/>
        <end position="441"/>
    </location>
</feature>
<feature type="compositionally biased region" description="Basic residues" evidence="7">
    <location>
        <begin position="1018"/>
        <end position="1027"/>
    </location>
</feature>
<dbReference type="InterPro" id="IPR039361">
    <property type="entry name" value="Cyclin"/>
</dbReference>
<proteinExistence type="inferred from homology"/>
<dbReference type="FunFam" id="1.10.472.10:FF:000038">
    <property type="entry name" value="Cyclin F"/>
    <property type="match status" value="1"/>
</dbReference>
<evidence type="ECO:0000259" key="8">
    <source>
        <dbReference type="SMART" id="SM00385"/>
    </source>
</evidence>
<dbReference type="InterPro" id="IPR006671">
    <property type="entry name" value="Cyclin_N"/>
</dbReference>
<dbReference type="SMART" id="SM01332">
    <property type="entry name" value="Cyclin_C"/>
    <property type="match status" value="1"/>
</dbReference>
<feature type="domain" description="Cyclin-like" evidence="8">
    <location>
        <begin position="262"/>
        <end position="346"/>
    </location>
</feature>
<dbReference type="GO" id="GO:0051301">
    <property type="term" value="P:cell division"/>
    <property type="evidence" value="ECO:0007669"/>
    <property type="project" value="UniProtKB-KW"/>
</dbReference>
<evidence type="ECO:0000313" key="10">
    <source>
        <dbReference type="EMBL" id="CAL1527445.1"/>
    </source>
</evidence>
<dbReference type="SUPFAM" id="SSF47954">
    <property type="entry name" value="Cyclin-like"/>
    <property type="match status" value="2"/>
</dbReference>
<dbReference type="InterPro" id="IPR004367">
    <property type="entry name" value="Cyclin_C-dom"/>
</dbReference>
<evidence type="ECO:0000313" key="11">
    <source>
        <dbReference type="Proteomes" id="UP001497497"/>
    </source>
</evidence>
<evidence type="ECO:0008006" key="12">
    <source>
        <dbReference type="Google" id="ProtNLM"/>
    </source>
</evidence>
<comment type="similarity">
    <text evidence="6">Belongs to the cyclin family.</text>
</comment>
<dbReference type="Pfam" id="PF00134">
    <property type="entry name" value="Cyclin_N"/>
    <property type="match status" value="1"/>
</dbReference>
<dbReference type="SMART" id="SM00385">
    <property type="entry name" value="CYCLIN"/>
    <property type="match status" value="2"/>
</dbReference>
<name>A0AAV2H197_LYMST</name>
<dbReference type="InterPro" id="IPR013763">
    <property type="entry name" value="Cyclin-like_dom"/>
</dbReference>
<sequence length="1027" mass="114657">MHICDILSFRSVHPNLRDIIDNNSSLWIHMSFADSWPSEGNLCHFVKAAEKRNIEAAIKLAVAYLYKEGFKDDISKSSIEAAKFLCLAEHLTPNTFPFFWIFIRPPWSPDGSCSKVQTFQHIKDLLMQSPDLAFGVALTLKLQRLSSLEDSKSEEEKYFKLAVAQKSYAAAFFCMLDNITDEPDKAKDLERIRLLRRIASGNVLEAKLNLIRYYTQGEYGGISRKMALEFVHEFFGTSKPSGIHLTFNGGRTSDISRYILVDWLVEVVGMKDFSAHTLYLAVSMFDRFLQVRRVQRSQVQLLGVAAMVVSSRFLGFDILTIKEAAWLTDNSYTYHDVVRMMGELVAALNGNLRVLTIQDYIKVLVSIVGEVGYSAMLIEYIAMLCLLQSEMGQYSPAEIAASCLLLSRLLLNHADPWPALVQEWTGFSQDSLSLCTFHIYNKCLLEGSEVDYRETKLQSVKIRYADSNRFSVSNIEVIGHKELCRRLGVTKLVSHGKDSKAIKFRNTDELIMSPRRKMGPDYNCDLGLSFDEEKVDRINAATPPIKKVYALDEGISGYDGDLEDDSDESFSDKSDVLYELNEDDSDLDRSNIADSSEYSKDGEDEANAVDVISDTEMICGTNMFKCLQIDEEAHNVSASKITCLSSMCQSGTNMTCHSAYASPSSCISNCSCKKTYTSDASHSEKSPGLTSSGLSSSSPSLFFPSRTSSPLSKSFPQQSDINVQNVRVCLPCGSIQSVSKVSKKNKQSPCPNSCDTLPLGQDKLSVIEKNAPQFFSLRKTKSSHELATCSQPNKHEAVNQERNLKSKNVCLEVNEYDNNETYDAIDCKILSFNTHGDVSNKTQLLPPPMHSHDYKGSNSSPLSSSASSFQDYQIHHGLEYLYHESSPSPSSSYVLVNQTPGALPTRRQGTASYRQQQKPFYGQEHDNMLVPATPESAPDSHLTRAGGAMHENFHGSNSSLGYVLKKARLDYSYSFKPPGDHADEKLSQDLQTNHCDKTSFSVSPNGEDQQHNASIKPLLRRKRKSCI</sequence>
<keyword evidence="3" id="KW-0132">Cell division</keyword>
<keyword evidence="11" id="KW-1185">Reference proteome</keyword>
<evidence type="ECO:0000256" key="6">
    <source>
        <dbReference type="RuleBase" id="RU000383"/>
    </source>
</evidence>
<comment type="caution">
    <text evidence="10">The sequence shown here is derived from an EMBL/GenBank/DDBJ whole genome shotgun (WGS) entry which is preliminary data.</text>
</comment>
<evidence type="ECO:0000256" key="7">
    <source>
        <dbReference type="SAM" id="MobiDB-lite"/>
    </source>
</evidence>
<dbReference type="EMBL" id="CAXITT010000018">
    <property type="protein sequence ID" value="CAL1527445.1"/>
    <property type="molecule type" value="Genomic_DNA"/>
</dbReference>
<accession>A0AAV2H197</accession>
<keyword evidence="5" id="KW-0131">Cell cycle</keyword>
<dbReference type="Proteomes" id="UP001497497">
    <property type="component" value="Unassembled WGS sequence"/>
</dbReference>
<dbReference type="InterPro" id="IPR036915">
    <property type="entry name" value="Cyclin-like_sf"/>
</dbReference>
<gene>
    <name evidence="10" type="ORF">GSLYS_00001622001</name>
</gene>
<dbReference type="PROSITE" id="PS00292">
    <property type="entry name" value="CYCLINS"/>
    <property type="match status" value="1"/>
</dbReference>
<reference evidence="10 11" key="1">
    <citation type="submission" date="2024-04" db="EMBL/GenBank/DDBJ databases">
        <authorList>
            <consortium name="Genoscope - CEA"/>
            <person name="William W."/>
        </authorList>
    </citation>
    <scope>NUCLEOTIDE SEQUENCE [LARGE SCALE GENOMIC DNA]</scope>
</reference>
<feature type="compositionally biased region" description="Low complexity" evidence="7">
    <location>
        <begin position="857"/>
        <end position="866"/>
    </location>
</feature>
<keyword evidence="2" id="KW-0963">Cytoplasm</keyword>